<keyword evidence="2" id="KW-1185">Reference proteome</keyword>
<reference evidence="1 2" key="1">
    <citation type="submission" date="2015-01" db="EMBL/GenBank/DDBJ databases">
        <title>Evolution of Trichinella species and genotypes.</title>
        <authorList>
            <person name="Korhonen P.K."/>
            <person name="Edoardo P."/>
            <person name="Giuseppe L.R."/>
            <person name="Gasser R.B."/>
        </authorList>
    </citation>
    <scope>NUCLEOTIDE SEQUENCE [LARGE SCALE GENOMIC DNA]</scope>
    <source>
        <strain evidence="1">ISS1029</strain>
    </source>
</reference>
<comment type="caution">
    <text evidence="1">The sequence shown here is derived from an EMBL/GenBank/DDBJ whole genome shotgun (WGS) entry which is preliminary data.</text>
</comment>
<gene>
    <name evidence="1" type="ORF">T11_4244</name>
</gene>
<evidence type="ECO:0000313" key="2">
    <source>
        <dbReference type="Proteomes" id="UP000055024"/>
    </source>
</evidence>
<accession>A0A0V1G8C8</accession>
<name>A0A0V1G8C8_9BILA</name>
<dbReference type="EMBL" id="JYDP01004853">
    <property type="protein sequence ID" value="KRY94550.1"/>
    <property type="molecule type" value="Genomic_DNA"/>
</dbReference>
<dbReference type="AlphaFoldDB" id="A0A0V1G8C8"/>
<protein>
    <submittedName>
        <fullName evidence="1">Uncharacterized protein</fullName>
    </submittedName>
</protein>
<dbReference type="Proteomes" id="UP000055024">
    <property type="component" value="Unassembled WGS sequence"/>
</dbReference>
<proteinExistence type="predicted"/>
<sequence length="33" mass="3914">MNFEIPSEEFIFWRTIFSSRNIQDYGRSKNGGS</sequence>
<organism evidence="1 2">
    <name type="scientific">Trichinella zimbabwensis</name>
    <dbReference type="NCBI Taxonomy" id="268475"/>
    <lineage>
        <taxon>Eukaryota</taxon>
        <taxon>Metazoa</taxon>
        <taxon>Ecdysozoa</taxon>
        <taxon>Nematoda</taxon>
        <taxon>Enoplea</taxon>
        <taxon>Dorylaimia</taxon>
        <taxon>Trichinellida</taxon>
        <taxon>Trichinellidae</taxon>
        <taxon>Trichinella</taxon>
    </lineage>
</organism>
<evidence type="ECO:0000313" key="1">
    <source>
        <dbReference type="EMBL" id="KRY94550.1"/>
    </source>
</evidence>